<evidence type="ECO:0000256" key="2">
    <source>
        <dbReference type="SAM" id="Phobius"/>
    </source>
</evidence>
<reference evidence="4" key="1">
    <citation type="journal article" date="2014" name="Proc. Natl. Acad. Sci. U.S.A.">
        <title>Extensive sampling of basidiomycete genomes demonstrates inadequacy of the white-rot/brown-rot paradigm for wood decay fungi.</title>
        <authorList>
            <person name="Riley R."/>
            <person name="Salamov A.A."/>
            <person name="Brown D.W."/>
            <person name="Nagy L.G."/>
            <person name="Floudas D."/>
            <person name="Held B.W."/>
            <person name="Levasseur A."/>
            <person name="Lombard V."/>
            <person name="Morin E."/>
            <person name="Otillar R."/>
            <person name="Lindquist E.A."/>
            <person name="Sun H."/>
            <person name="LaButti K.M."/>
            <person name="Schmutz J."/>
            <person name="Jabbour D."/>
            <person name="Luo H."/>
            <person name="Baker S.E."/>
            <person name="Pisabarro A.G."/>
            <person name="Walton J.D."/>
            <person name="Blanchette R.A."/>
            <person name="Henrissat B."/>
            <person name="Martin F."/>
            <person name="Cullen D."/>
            <person name="Hibbett D.S."/>
            <person name="Grigoriev I.V."/>
        </authorList>
    </citation>
    <scope>NUCLEOTIDE SEQUENCE [LARGE SCALE GENOMIC DNA]</scope>
    <source>
        <strain evidence="4">CBS 339.88</strain>
    </source>
</reference>
<evidence type="ECO:0000313" key="4">
    <source>
        <dbReference type="Proteomes" id="UP000027222"/>
    </source>
</evidence>
<evidence type="ECO:0000256" key="1">
    <source>
        <dbReference type="SAM" id="MobiDB-lite"/>
    </source>
</evidence>
<dbReference type="HOGENOM" id="CLU_2413409_0_0_1"/>
<keyword evidence="2" id="KW-1133">Transmembrane helix</keyword>
<protein>
    <submittedName>
        <fullName evidence="3">Uncharacterized protein</fullName>
    </submittedName>
</protein>
<keyword evidence="2" id="KW-0812">Transmembrane</keyword>
<dbReference type="EMBL" id="KL142369">
    <property type="protein sequence ID" value="KDR82323.1"/>
    <property type="molecule type" value="Genomic_DNA"/>
</dbReference>
<organism evidence="3 4">
    <name type="scientific">Galerina marginata (strain CBS 339.88)</name>
    <dbReference type="NCBI Taxonomy" id="685588"/>
    <lineage>
        <taxon>Eukaryota</taxon>
        <taxon>Fungi</taxon>
        <taxon>Dikarya</taxon>
        <taxon>Basidiomycota</taxon>
        <taxon>Agaricomycotina</taxon>
        <taxon>Agaricomycetes</taxon>
        <taxon>Agaricomycetidae</taxon>
        <taxon>Agaricales</taxon>
        <taxon>Agaricineae</taxon>
        <taxon>Strophariaceae</taxon>
        <taxon>Galerina</taxon>
    </lineage>
</organism>
<evidence type="ECO:0000313" key="3">
    <source>
        <dbReference type="EMBL" id="KDR82323.1"/>
    </source>
</evidence>
<dbReference type="AlphaFoldDB" id="A0A067TTL2"/>
<feature type="region of interest" description="Disordered" evidence="1">
    <location>
        <begin position="71"/>
        <end position="92"/>
    </location>
</feature>
<accession>A0A067TTL2</accession>
<dbReference type="Proteomes" id="UP000027222">
    <property type="component" value="Unassembled WGS sequence"/>
</dbReference>
<feature type="transmembrane region" description="Helical" evidence="2">
    <location>
        <begin position="48"/>
        <end position="69"/>
    </location>
</feature>
<name>A0A067TTL2_GALM3</name>
<sequence length="92" mass="9925">MPVKSCTTASFSHRHCRPPTLWPPSLFATLAIFVATLSLTAVPPSMHLVVGLTATAATVTIALFSNCSLGRQNRQPEENDQNQVEHAPLAEE</sequence>
<keyword evidence="2" id="KW-0472">Membrane</keyword>
<feature type="transmembrane region" description="Helical" evidence="2">
    <location>
        <begin position="21"/>
        <end position="42"/>
    </location>
</feature>
<gene>
    <name evidence="3" type="ORF">GALMADRAFT_816265</name>
</gene>
<keyword evidence="4" id="KW-1185">Reference proteome</keyword>
<proteinExistence type="predicted"/>